<reference evidence="2" key="1">
    <citation type="journal article" date="2005" name="Nature">
        <title>Sequencing of Aspergillus nidulans and comparative analysis with A. fumigatus and A. oryzae.</title>
        <authorList>
            <person name="Galagan J.E."/>
            <person name="Calvo S.E."/>
            <person name="Cuomo C."/>
            <person name="Ma L.J."/>
            <person name="Wortman J.R."/>
            <person name="Batzoglou S."/>
            <person name="Lee S.I."/>
            <person name="Basturkmen M."/>
            <person name="Spevak C.C."/>
            <person name="Clutterbuck J."/>
            <person name="Kapitonov V."/>
            <person name="Jurka J."/>
            <person name="Scazzocchio C."/>
            <person name="Farman M."/>
            <person name="Butler J."/>
            <person name="Purcell S."/>
            <person name="Harris S."/>
            <person name="Braus G.H."/>
            <person name="Draht O."/>
            <person name="Busch S."/>
            <person name="D'Enfert C."/>
            <person name="Bouchier C."/>
            <person name="Goldman G.H."/>
            <person name="Bell-Pedersen D."/>
            <person name="Griffiths-Jones S."/>
            <person name="Doonan J.H."/>
            <person name="Yu J."/>
            <person name="Vienken K."/>
            <person name="Pain A."/>
            <person name="Freitag M."/>
            <person name="Selker E.U."/>
            <person name="Archer D.B."/>
            <person name="Penalva M.A."/>
            <person name="Oakley B.R."/>
            <person name="Momany M."/>
            <person name="Tanaka T."/>
            <person name="Kumagai T."/>
            <person name="Asai K."/>
            <person name="Machida M."/>
            <person name="Nierman W.C."/>
            <person name="Denning D.W."/>
            <person name="Caddick M."/>
            <person name="Hynes M."/>
            <person name="Paoletti M."/>
            <person name="Fischer R."/>
            <person name="Miller B."/>
            <person name="Dyer P."/>
            <person name="Sachs M.S."/>
            <person name="Osmani S.A."/>
            <person name="Birren B.W."/>
        </authorList>
    </citation>
    <scope>NUCLEOTIDE SEQUENCE [LARGE SCALE GENOMIC DNA]</scope>
    <source>
        <strain evidence="2">FGSC A4 / ATCC 38163 / CBS 112.46 / NRRL 194 / M139</strain>
    </source>
</reference>
<dbReference type="KEGG" id="ani:ANIA_11285"/>
<dbReference type="GeneID" id="74896893"/>
<name>C8VUG8_EMENI</name>
<dbReference type="InParanoid" id="C8VUG8"/>
<evidence type="ECO:0000313" key="1">
    <source>
        <dbReference type="EMBL" id="CBF88459.1"/>
    </source>
</evidence>
<sequence length="67" mass="7527">MDGTVFCHLYVVRALTSGRARKQPLSDRSETRKRCKTDASAKIVGTCPGSHKITQPRKLESYAFGKW</sequence>
<accession>C8VUG8</accession>
<organism evidence="1 2">
    <name type="scientific">Emericella nidulans (strain FGSC A4 / ATCC 38163 / CBS 112.46 / NRRL 194 / M139)</name>
    <name type="common">Aspergillus nidulans</name>
    <dbReference type="NCBI Taxonomy" id="227321"/>
    <lineage>
        <taxon>Eukaryota</taxon>
        <taxon>Fungi</taxon>
        <taxon>Dikarya</taxon>
        <taxon>Ascomycota</taxon>
        <taxon>Pezizomycotina</taxon>
        <taxon>Eurotiomycetes</taxon>
        <taxon>Eurotiomycetidae</taxon>
        <taxon>Eurotiales</taxon>
        <taxon>Aspergillaceae</taxon>
        <taxon>Aspergillus</taxon>
        <taxon>Aspergillus subgen. Nidulantes</taxon>
    </lineage>
</organism>
<proteinExistence type="predicted"/>
<reference evidence="2" key="2">
    <citation type="journal article" date="2009" name="Fungal Genet. Biol.">
        <title>The 2008 update of the Aspergillus nidulans genome annotation: a community effort.</title>
        <authorList>
            <person name="Wortman J.R."/>
            <person name="Gilsenan J.M."/>
            <person name="Joardar V."/>
            <person name="Deegan J."/>
            <person name="Clutterbuck J."/>
            <person name="Andersen M.R."/>
            <person name="Archer D."/>
            <person name="Bencina M."/>
            <person name="Braus G."/>
            <person name="Coutinho P."/>
            <person name="von Dohren H."/>
            <person name="Doonan J."/>
            <person name="Driessen A.J."/>
            <person name="Durek P."/>
            <person name="Espeso E."/>
            <person name="Fekete E."/>
            <person name="Flipphi M."/>
            <person name="Estrada C.G."/>
            <person name="Geysens S."/>
            <person name="Goldman G."/>
            <person name="de Groot P.W."/>
            <person name="Hansen K."/>
            <person name="Harris S.D."/>
            <person name="Heinekamp T."/>
            <person name="Helmstaedt K."/>
            <person name="Henrissat B."/>
            <person name="Hofmann G."/>
            <person name="Homan T."/>
            <person name="Horio T."/>
            <person name="Horiuchi H."/>
            <person name="James S."/>
            <person name="Jones M."/>
            <person name="Karaffa L."/>
            <person name="Karanyi Z."/>
            <person name="Kato M."/>
            <person name="Keller N."/>
            <person name="Kelly D.E."/>
            <person name="Kiel J.A."/>
            <person name="Kim J.M."/>
            <person name="van der Klei I.J."/>
            <person name="Klis F.M."/>
            <person name="Kovalchuk A."/>
            <person name="Krasevec N."/>
            <person name="Kubicek C.P."/>
            <person name="Liu B."/>
            <person name="Maccabe A."/>
            <person name="Meyer V."/>
            <person name="Mirabito P."/>
            <person name="Miskei M."/>
            <person name="Mos M."/>
            <person name="Mullins J."/>
            <person name="Nelson D.R."/>
            <person name="Nielsen J."/>
            <person name="Oakley B.R."/>
            <person name="Osmani S.A."/>
            <person name="Pakula T."/>
            <person name="Paszewski A."/>
            <person name="Paulsen I."/>
            <person name="Pilsyk S."/>
            <person name="Pocsi I."/>
            <person name="Punt P.J."/>
            <person name="Ram A.F."/>
            <person name="Ren Q."/>
            <person name="Robellet X."/>
            <person name="Robson G."/>
            <person name="Seiboth B."/>
            <person name="van Solingen P."/>
            <person name="Specht T."/>
            <person name="Sun J."/>
            <person name="Taheri-Talesh N."/>
            <person name="Takeshita N."/>
            <person name="Ussery D."/>
            <person name="vanKuyk P.A."/>
            <person name="Visser H."/>
            <person name="van de Vondervoort P.J."/>
            <person name="de Vries R.P."/>
            <person name="Walton J."/>
            <person name="Xiang X."/>
            <person name="Xiong Y."/>
            <person name="Zeng A.P."/>
            <person name="Brandt B.W."/>
            <person name="Cornell M.J."/>
            <person name="van den Hondel C.A."/>
            <person name="Visser J."/>
            <person name="Oliver S.G."/>
            <person name="Turner G."/>
        </authorList>
    </citation>
    <scope>GENOME REANNOTATION</scope>
    <source>
        <strain evidence="2">FGSC A4 / ATCC 38163 / CBS 112.46 / NRRL 194 / M139</strain>
    </source>
</reference>
<dbReference type="AlphaFoldDB" id="C8VUG8"/>
<gene>
    <name evidence="1" type="ORF">ANIA_11285</name>
</gene>
<evidence type="ECO:0000313" key="2">
    <source>
        <dbReference type="Proteomes" id="UP000000560"/>
    </source>
</evidence>
<protein>
    <submittedName>
        <fullName evidence="1">Uncharacterized protein</fullName>
    </submittedName>
</protein>
<keyword evidence="2" id="KW-1185">Reference proteome</keyword>
<dbReference type="HOGENOM" id="CLU_2812332_0_0_1"/>
<dbReference type="RefSeq" id="XP_050469099.1">
    <property type="nucleotide sequence ID" value="XM_050613270.1"/>
</dbReference>
<dbReference type="EMBL" id="BN001308">
    <property type="protein sequence ID" value="CBF88459.1"/>
    <property type="molecule type" value="Genomic_DNA"/>
</dbReference>
<dbReference type="Proteomes" id="UP000000560">
    <property type="component" value="Chromosome VIII"/>
</dbReference>